<reference evidence="1" key="1">
    <citation type="submission" date="2020-04" db="EMBL/GenBank/DDBJ databases">
        <authorList>
            <person name="Alioto T."/>
            <person name="Alioto T."/>
            <person name="Gomez Garrido J."/>
        </authorList>
    </citation>
    <scope>NUCLEOTIDE SEQUENCE</scope>
    <source>
        <strain evidence="1">A484AB</strain>
    </source>
</reference>
<keyword evidence="2" id="KW-1185">Reference proteome</keyword>
<dbReference type="Proteomes" id="UP001152795">
    <property type="component" value="Unassembled WGS sequence"/>
</dbReference>
<accession>A0A7D9HWM0</accession>
<gene>
    <name evidence="1" type="ORF">PACLA_8A034571</name>
</gene>
<dbReference type="AlphaFoldDB" id="A0A7D9HWM0"/>
<evidence type="ECO:0000313" key="1">
    <source>
        <dbReference type="EMBL" id="CAB3992133.1"/>
    </source>
</evidence>
<dbReference type="PANTHER" id="PTHR37162">
    <property type="entry name" value="HAT FAMILY DIMERISATION DOMAINCONTAINING PROTEIN-RELATED"/>
    <property type="match status" value="1"/>
</dbReference>
<sequence>MSKDDPSVNWKLYRTFEENMFLETGAHLINIGSCGLHIIHRAYRKGIESTGWGLPDILSSFYRNFKDSPARREDFQKVLDGVEMPLMPLKFCKTRWVENVSVLERTLHVLPNLKTYVKAVDEKNTSKPDTRMYETIKNACKDQLLEAKLQFALSVVNEVTPFLRLYQTDKPMVPFLATDLYNMLKDILSRFCKSDVIENATTALKLANFDIKNEKLHESDYKKIDVGFSAEKLLRNLTAAV</sequence>
<proteinExistence type="predicted"/>
<dbReference type="PANTHER" id="PTHR37162:SF11">
    <property type="match status" value="1"/>
</dbReference>
<dbReference type="OrthoDB" id="5976447at2759"/>
<name>A0A7D9HWM0_PARCT</name>
<comment type="caution">
    <text evidence="1">The sequence shown here is derived from an EMBL/GenBank/DDBJ whole genome shotgun (WGS) entry which is preliminary data.</text>
</comment>
<evidence type="ECO:0000313" key="2">
    <source>
        <dbReference type="Proteomes" id="UP001152795"/>
    </source>
</evidence>
<organism evidence="1 2">
    <name type="scientific">Paramuricea clavata</name>
    <name type="common">Red gorgonian</name>
    <name type="synonym">Violescent sea-whip</name>
    <dbReference type="NCBI Taxonomy" id="317549"/>
    <lineage>
        <taxon>Eukaryota</taxon>
        <taxon>Metazoa</taxon>
        <taxon>Cnidaria</taxon>
        <taxon>Anthozoa</taxon>
        <taxon>Octocorallia</taxon>
        <taxon>Malacalcyonacea</taxon>
        <taxon>Plexauridae</taxon>
        <taxon>Paramuricea</taxon>
    </lineage>
</organism>
<protein>
    <submittedName>
        <fullName evidence="1">Uncharacterized protein</fullName>
    </submittedName>
</protein>
<dbReference type="EMBL" id="CACRXK020001986">
    <property type="protein sequence ID" value="CAB3992133.1"/>
    <property type="molecule type" value="Genomic_DNA"/>
</dbReference>